<feature type="transmembrane region" description="Helical" evidence="1">
    <location>
        <begin position="12"/>
        <end position="34"/>
    </location>
</feature>
<dbReference type="AlphaFoldDB" id="A0A3L7AAY2"/>
<organism evidence="2 3">
    <name type="scientific">Mycetocola tolaasinivorans</name>
    <dbReference type="NCBI Taxonomy" id="76635"/>
    <lineage>
        <taxon>Bacteria</taxon>
        <taxon>Bacillati</taxon>
        <taxon>Actinomycetota</taxon>
        <taxon>Actinomycetes</taxon>
        <taxon>Micrococcales</taxon>
        <taxon>Microbacteriaceae</taxon>
        <taxon>Mycetocola</taxon>
    </lineage>
</organism>
<dbReference type="Proteomes" id="UP000272503">
    <property type="component" value="Unassembled WGS sequence"/>
</dbReference>
<keyword evidence="1" id="KW-1133">Transmembrane helix</keyword>
<keyword evidence="1" id="KW-0472">Membrane</keyword>
<comment type="caution">
    <text evidence="2">The sequence shown here is derived from an EMBL/GenBank/DDBJ whole genome shotgun (WGS) entry which is preliminary data.</text>
</comment>
<reference evidence="2 3" key="1">
    <citation type="submission" date="2018-10" db="EMBL/GenBank/DDBJ databases">
        <authorList>
            <person name="Li J."/>
        </authorList>
    </citation>
    <scope>NUCLEOTIDE SEQUENCE [LARGE SCALE GENOMIC DNA]</scope>
    <source>
        <strain evidence="2 3">IF 016277</strain>
    </source>
</reference>
<dbReference type="OrthoDB" id="5122885at2"/>
<evidence type="ECO:0000256" key="1">
    <source>
        <dbReference type="SAM" id="Phobius"/>
    </source>
</evidence>
<evidence type="ECO:0000313" key="2">
    <source>
        <dbReference type="EMBL" id="RLP77367.1"/>
    </source>
</evidence>
<keyword evidence="3" id="KW-1185">Reference proteome</keyword>
<dbReference type="RefSeq" id="WP_121647351.1">
    <property type="nucleotide sequence ID" value="NZ_RCUX01000002.1"/>
</dbReference>
<protein>
    <submittedName>
        <fullName evidence="2">Uncharacterized protein</fullName>
    </submittedName>
</protein>
<evidence type="ECO:0000313" key="3">
    <source>
        <dbReference type="Proteomes" id="UP000272503"/>
    </source>
</evidence>
<feature type="transmembrane region" description="Helical" evidence="1">
    <location>
        <begin position="54"/>
        <end position="74"/>
    </location>
</feature>
<proteinExistence type="predicted"/>
<keyword evidence="1" id="KW-0812">Transmembrane</keyword>
<gene>
    <name evidence="2" type="ORF">D9V32_02635</name>
</gene>
<sequence>MATPRRRATPLGLIGMGLMAAGVIGLILGLLQPWRTCADDTVAAACPATSLELGLMLGAMAVGIAGFVVMFIALRRS</sequence>
<dbReference type="EMBL" id="RCUX01000002">
    <property type="protein sequence ID" value="RLP77367.1"/>
    <property type="molecule type" value="Genomic_DNA"/>
</dbReference>
<accession>A0A3L7AAY2</accession>
<name>A0A3L7AAY2_9MICO</name>